<dbReference type="SUPFAM" id="SSF52540">
    <property type="entry name" value="P-loop containing nucleoside triphosphate hydrolases"/>
    <property type="match status" value="2"/>
</dbReference>
<dbReference type="InterPro" id="IPR027417">
    <property type="entry name" value="P-loop_NTPase"/>
</dbReference>
<protein>
    <submittedName>
        <fullName evidence="3">AAA family ATPase</fullName>
    </submittedName>
</protein>
<keyword evidence="4" id="KW-1185">Reference proteome</keyword>
<feature type="coiled-coil region" evidence="1">
    <location>
        <begin position="835"/>
        <end position="869"/>
    </location>
</feature>
<feature type="coiled-coil region" evidence="1">
    <location>
        <begin position="315"/>
        <end position="349"/>
    </location>
</feature>
<evidence type="ECO:0000259" key="2">
    <source>
        <dbReference type="Pfam" id="PF13476"/>
    </source>
</evidence>
<proteinExistence type="predicted"/>
<dbReference type="Gene3D" id="3.40.50.300">
    <property type="entry name" value="P-loop containing nucleotide triphosphate hydrolases"/>
    <property type="match status" value="2"/>
</dbReference>
<evidence type="ECO:0000313" key="3">
    <source>
        <dbReference type="EMBL" id="MCP9610923.1"/>
    </source>
</evidence>
<accession>A0ABT1ME75</accession>
<dbReference type="PANTHER" id="PTHR32114:SF2">
    <property type="entry name" value="ABC TRANSPORTER ABCH.3"/>
    <property type="match status" value="1"/>
</dbReference>
<comment type="caution">
    <text evidence="3">The sequence shown here is derived from an EMBL/GenBank/DDBJ whole genome shotgun (WGS) entry which is preliminary data.</text>
</comment>
<feature type="coiled-coil region" evidence="1">
    <location>
        <begin position="1053"/>
        <end position="1080"/>
    </location>
</feature>
<dbReference type="InterPro" id="IPR038729">
    <property type="entry name" value="Rad50/SbcC_AAA"/>
</dbReference>
<name>A0ABT1ME75_9BACT</name>
<dbReference type="PANTHER" id="PTHR32114">
    <property type="entry name" value="ABC TRANSPORTER ABCH.3"/>
    <property type="match status" value="1"/>
</dbReference>
<keyword evidence="1" id="KW-0175">Coiled coil</keyword>
<feature type="coiled-coil region" evidence="1">
    <location>
        <begin position="374"/>
        <end position="401"/>
    </location>
</feature>
<gene>
    <name evidence="3" type="ORF">NMU02_02300</name>
</gene>
<sequence>MKILAIRGKNLASLEGTFEVEFSKEPLLSAGLFAITGPTGSGKSTLLDAICLALYDKTPRCKQPRNNENITDTADRIINQKDTRNILRKGSSEGYAEVDYLAHDGQQYRSRWWVRRANNKPNGTFRVQEMRLLNLTTNAEISGKKTEIIRKNEELLGLNFDQFTRTVLLAQNEFSTFLKAPKEEKAELLEKLTGTGIYTKISIAIFDKTREADKEYTLVSEKIKGLNLLSDEELSGYIQEHEKLEHQITDTEKQITELQKKSEWWIELQQLNQSINDAEAELKTAKENAIIDINRKQILSLAEDAQSIRDTYRNLIKAEEDLKSTDAEITKKENEKNRAEDSYIRIKNKFETCKREAETKTNDLNEIKPELGKARNLDAEIKNALSRQKEAETQLQIAVDKTNRIHILLQQEKKKNQQLSFTLKDCQNWFMKHDKYQKIVAHSSFVIDTLQNLRKLRTKQIEIGNKLKNNNTELQRSNEEIPNIEKEIKRQKEILTVKQEEAKNLENKIKRFNVEEIRREKENIEKLRDTIADAKNIFEETIYTQKEYTDLLRQKNELENQQKSFNNNIQEFIKEESNKKAVFESAKAIYENALYATHETAARLRSELIEGEPCPVCGSREHPALHIEKKTIDKIFGLLKNKYQESENEYNIIRQKTENIRLQSKFTEKQLNEIESALKTAERNNRESLSKWTDIKQSVPSLPEDVKLSEIWFSDKIKEITSEILKLSELWNKHTEYSEKFRNLQSRINATLNDISEKVSLSGQLKEKKASLRAITDNLIKENFDIENNLKELESKIENLFDSNNWLQKWEQAPEEFEKSIITLTENWKLQENLQNETKENIARSEAEIENLDTSLSEQQETVNSLTKLTDIRVTESNRFIEERKTILNGKDVDEVEKDYEQKKYNADKALKIQDELLRNIDNTLKELSGNLEQLYKNKNLQESKIKKEEISLKEWIDRYNLSHAQPTCRTEIFSLLDKPIEWLNEERKYFKKQSENIISLQTRKNEREKNRINHFHSALRPDTDKETPEYLDNKKNEISENRRKATNRYTEISVLLQNHNREKDRLKQFEQELNEKLSSFEKWNKLNTIFGSANGDKFKIIAQGYTLDTLLGYANRHLKDLAGRYRLERIPDTLNLQLIDLDMCDEIRSVYSLSGGESFLISLALALGLSSFSSNRMSVESLFIDEGFGALDSDTLRTAMEVLERLQMQGRKIGVISHVQEMNERIAVQIRVSKNNNGKSKIKIIG</sequence>
<feature type="coiled-coil region" evidence="1">
    <location>
        <begin position="918"/>
        <end position="945"/>
    </location>
</feature>
<evidence type="ECO:0000313" key="4">
    <source>
        <dbReference type="Proteomes" id="UP001205603"/>
    </source>
</evidence>
<dbReference type="EMBL" id="JANDHW010000002">
    <property type="protein sequence ID" value="MCP9610923.1"/>
    <property type="molecule type" value="Genomic_DNA"/>
</dbReference>
<dbReference type="Proteomes" id="UP001205603">
    <property type="component" value="Unassembled WGS sequence"/>
</dbReference>
<organism evidence="3 4">
    <name type="scientific">Coprobacter tertius</name>
    <dbReference type="NCBI Taxonomy" id="2944915"/>
    <lineage>
        <taxon>Bacteria</taxon>
        <taxon>Pseudomonadati</taxon>
        <taxon>Bacteroidota</taxon>
        <taxon>Bacteroidia</taxon>
        <taxon>Bacteroidales</taxon>
        <taxon>Barnesiellaceae</taxon>
        <taxon>Coprobacter</taxon>
    </lineage>
</organism>
<evidence type="ECO:0000256" key="1">
    <source>
        <dbReference type="SAM" id="Coils"/>
    </source>
</evidence>
<dbReference type="Pfam" id="PF13558">
    <property type="entry name" value="SbcC_Walker_B"/>
    <property type="match status" value="1"/>
</dbReference>
<dbReference type="Pfam" id="PF13476">
    <property type="entry name" value="AAA_23"/>
    <property type="match status" value="1"/>
</dbReference>
<feature type="domain" description="Rad50/SbcC-type AAA" evidence="2">
    <location>
        <begin position="6"/>
        <end position="283"/>
    </location>
</feature>
<reference evidence="3 4" key="1">
    <citation type="submission" date="2022-07" db="EMBL/GenBank/DDBJ databases">
        <title>Fecal culturing of patients with breast cancer.</title>
        <authorList>
            <person name="Teng N.M.Y."/>
            <person name="Kiu R."/>
            <person name="Evans R."/>
            <person name="Baker D.J."/>
            <person name="Zenner C."/>
            <person name="Robinson S.D."/>
            <person name="Hall L.J."/>
        </authorList>
    </citation>
    <scope>NUCLEOTIDE SEQUENCE [LARGE SCALE GENOMIC DNA]</scope>
    <source>
        <strain evidence="3 4">LH1063</strain>
    </source>
</reference>
<feature type="coiled-coil region" evidence="1">
    <location>
        <begin position="234"/>
        <end position="288"/>
    </location>
</feature>
<feature type="coiled-coil region" evidence="1">
    <location>
        <begin position="776"/>
        <end position="803"/>
    </location>
</feature>
<dbReference type="RefSeq" id="WP_255025557.1">
    <property type="nucleotide sequence ID" value="NZ_JANDHW010000002.1"/>
</dbReference>
<feature type="coiled-coil region" evidence="1">
    <location>
        <begin position="664"/>
        <end position="691"/>
    </location>
</feature>
<feature type="coiled-coil region" evidence="1">
    <location>
        <begin position="467"/>
        <end position="575"/>
    </location>
</feature>